<keyword evidence="5" id="KW-1185">Reference proteome</keyword>
<dbReference type="AlphaFoldDB" id="A0A8T3BL97"/>
<keyword evidence="2" id="KW-0472">Membrane</keyword>
<dbReference type="OrthoDB" id="2014299at2759"/>
<comment type="caution">
    <text evidence="4">The sequence shown here is derived from an EMBL/GenBank/DDBJ whole genome shotgun (WGS) entry which is preliminary data.</text>
</comment>
<gene>
    <name evidence="4" type="ORF">KFK09_009390</name>
</gene>
<accession>A0A8T3BL97</accession>
<dbReference type="Pfam" id="PF14159">
    <property type="entry name" value="CAAD"/>
    <property type="match status" value="1"/>
</dbReference>
<name>A0A8T3BL97_DENNO</name>
<organism evidence="4 5">
    <name type="scientific">Dendrobium nobile</name>
    <name type="common">Orchid</name>
    <dbReference type="NCBI Taxonomy" id="94219"/>
    <lineage>
        <taxon>Eukaryota</taxon>
        <taxon>Viridiplantae</taxon>
        <taxon>Streptophyta</taxon>
        <taxon>Embryophyta</taxon>
        <taxon>Tracheophyta</taxon>
        <taxon>Spermatophyta</taxon>
        <taxon>Magnoliopsida</taxon>
        <taxon>Liliopsida</taxon>
        <taxon>Asparagales</taxon>
        <taxon>Orchidaceae</taxon>
        <taxon>Epidendroideae</taxon>
        <taxon>Malaxideae</taxon>
        <taxon>Dendrobiinae</taxon>
        <taxon>Dendrobium</taxon>
    </lineage>
</organism>
<dbReference type="InterPro" id="IPR033344">
    <property type="entry name" value="CURT1"/>
</dbReference>
<evidence type="ECO:0000259" key="3">
    <source>
        <dbReference type="Pfam" id="PF14159"/>
    </source>
</evidence>
<evidence type="ECO:0000313" key="4">
    <source>
        <dbReference type="EMBL" id="KAI0513373.1"/>
    </source>
</evidence>
<sequence>MAAASALIPTSLLIIEKKSHFTNKRKLPFSPLAAKRTLLKITAKAAGDGSDSSSENIVKYVQNAWDNYEDRIALGGLGFASIVAFWASLNLISIIDKLPVIPSVLEFIGIFFSWWFIYRYLLFKPDREELYKIIKNSLTDILGQ</sequence>
<protein>
    <recommendedName>
        <fullName evidence="3">Cyanobacterial aminoacyl-tRNA synthetase CAAD domain-containing protein</fullName>
    </recommendedName>
</protein>
<reference evidence="4" key="1">
    <citation type="journal article" date="2022" name="Front. Genet.">
        <title>Chromosome-Scale Assembly of the Dendrobium nobile Genome Provides Insights Into the Molecular Mechanism of the Biosynthesis of the Medicinal Active Ingredient of Dendrobium.</title>
        <authorList>
            <person name="Xu Q."/>
            <person name="Niu S.-C."/>
            <person name="Li K.-L."/>
            <person name="Zheng P.-J."/>
            <person name="Zhang X.-J."/>
            <person name="Jia Y."/>
            <person name="Liu Y."/>
            <person name="Niu Y.-X."/>
            <person name="Yu L.-H."/>
            <person name="Chen D.-F."/>
            <person name="Zhang G.-Q."/>
        </authorList>
    </citation>
    <scope>NUCLEOTIDE SEQUENCE</scope>
    <source>
        <tissue evidence="4">Leaf</tissue>
    </source>
</reference>
<keyword evidence="2" id="KW-0812">Transmembrane</keyword>
<feature type="transmembrane region" description="Helical" evidence="2">
    <location>
        <begin position="72"/>
        <end position="95"/>
    </location>
</feature>
<dbReference type="PANTHER" id="PTHR33222:SF3">
    <property type="entry name" value="PROTEIN CURVATURE THYLAKOID 1C, CHLOROPLASTIC"/>
    <property type="match status" value="1"/>
</dbReference>
<keyword evidence="2" id="KW-1133">Transmembrane helix</keyword>
<proteinExistence type="predicted"/>
<comment type="subcellular location">
    <subcellularLocation>
        <location evidence="1">Membrane</location>
        <topology evidence="1">Multi-pass membrane protein</topology>
    </subcellularLocation>
</comment>
<dbReference type="InterPro" id="IPR025564">
    <property type="entry name" value="CAAD_dom"/>
</dbReference>
<evidence type="ECO:0000313" key="5">
    <source>
        <dbReference type="Proteomes" id="UP000829196"/>
    </source>
</evidence>
<dbReference type="PANTHER" id="PTHR33222">
    <property type="match status" value="1"/>
</dbReference>
<dbReference type="Proteomes" id="UP000829196">
    <property type="component" value="Unassembled WGS sequence"/>
</dbReference>
<feature type="domain" description="Cyanobacterial aminoacyl-tRNA synthetase CAAD" evidence="3">
    <location>
        <begin position="59"/>
        <end position="143"/>
    </location>
</feature>
<dbReference type="GO" id="GO:0009535">
    <property type="term" value="C:chloroplast thylakoid membrane"/>
    <property type="evidence" value="ECO:0007669"/>
    <property type="project" value="TreeGrafter"/>
</dbReference>
<evidence type="ECO:0000256" key="1">
    <source>
        <dbReference type="ARBA" id="ARBA00004141"/>
    </source>
</evidence>
<dbReference type="EMBL" id="JAGYWB010000008">
    <property type="protein sequence ID" value="KAI0513373.1"/>
    <property type="molecule type" value="Genomic_DNA"/>
</dbReference>
<evidence type="ECO:0000256" key="2">
    <source>
        <dbReference type="SAM" id="Phobius"/>
    </source>
</evidence>
<feature type="transmembrane region" description="Helical" evidence="2">
    <location>
        <begin position="101"/>
        <end position="122"/>
    </location>
</feature>